<evidence type="ECO:0000256" key="5">
    <source>
        <dbReference type="ARBA" id="ARBA00023098"/>
    </source>
</evidence>
<dbReference type="EC" id="2.3.1.51" evidence="7"/>
<dbReference type="RefSeq" id="WP_106064102.1">
    <property type="nucleotide sequence ID" value="NZ_PVXO01000053.1"/>
</dbReference>
<keyword evidence="7" id="KW-0594">Phospholipid biosynthesis</keyword>
<evidence type="ECO:0000256" key="6">
    <source>
        <dbReference type="ARBA" id="ARBA00023315"/>
    </source>
</evidence>
<evidence type="ECO:0000256" key="7">
    <source>
        <dbReference type="RuleBase" id="RU361267"/>
    </source>
</evidence>
<dbReference type="AlphaFoldDB" id="A0A2T0B2H2"/>
<evidence type="ECO:0000259" key="8">
    <source>
        <dbReference type="SMART" id="SM00563"/>
    </source>
</evidence>
<keyword evidence="4 7" id="KW-0808">Transferase</keyword>
<dbReference type="SMART" id="SM00563">
    <property type="entry name" value="PlsC"/>
    <property type="match status" value="1"/>
</dbReference>
<keyword evidence="10" id="KW-1185">Reference proteome</keyword>
<dbReference type="InterPro" id="IPR004552">
    <property type="entry name" value="AGP_acyltrans"/>
</dbReference>
<comment type="caution">
    <text evidence="9">The sequence shown here is derived from an EMBL/GenBank/DDBJ whole genome shotgun (WGS) entry which is preliminary data.</text>
</comment>
<keyword evidence="7" id="KW-1208">Phospholipid metabolism</keyword>
<dbReference type="Pfam" id="PF01553">
    <property type="entry name" value="Acyltransferase"/>
    <property type="match status" value="1"/>
</dbReference>
<evidence type="ECO:0000313" key="10">
    <source>
        <dbReference type="Proteomes" id="UP000239706"/>
    </source>
</evidence>
<protein>
    <recommendedName>
        <fullName evidence="7">1-acyl-sn-glycerol-3-phosphate acyltransferase</fullName>
        <ecNumber evidence="7">2.3.1.51</ecNumber>
    </recommendedName>
</protein>
<dbReference type="InterPro" id="IPR002123">
    <property type="entry name" value="Plipid/glycerol_acylTrfase"/>
</dbReference>
<evidence type="ECO:0000256" key="2">
    <source>
        <dbReference type="ARBA" id="ARBA00008655"/>
    </source>
</evidence>
<dbReference type="GO" id="GO:0003841">
    <property type="term" value="F:1-acylglycerol-3-phosphate O-acyltransferase activity"/>
    <property type="evidence" value="ECO:0007669"/>
    <property type="project" value="UniProtKB-UniRule"/>
</dbReference>
<keyword evidence="5 7" id="KW-0443">Lipid metabolism</keyword>
<comment type="catalytic activity">
    <reaction evidence="7">
        <text>a 1-acyl-sn-glycero-3-phosphate + an acyl-CoA = a 1,2-diacyl-sn-glycero-3-phosphate + CoA</text>
        <dbReference type="Rhea" id="RHEA:19709"/>
        <dbReference type="ChEBI" id="CHEBI:57287"/>
        <dbReference type="ChEBI" id="CHEBI:57970"/>
        <dbReference type="ChEBI" id="CHEBI:58342"/>
        <dbReference type="ChEBI" id="CHEBI:58608"/>
        <dbReference type="EC" id="2.3.1.51"/>
    </reaction>
</comment>
<dbReference type="OrthoDB" id="9803035at2"/>
<dbReference type="GO" id="GO:0016020">
    <property type="term" value="C:membrane"/>
    <property type="evidence" value="ECO:0007669"/>
    <property type="project" value="InterPro"/>
</dbReference>
<evidence type="ECO:0000256" key="1">
    <source>
        <dbReference type="ARBA" id="ARBA00005189"/>
    </source>
</evidence>
<evidence type="ECO:0000256" key="3">
    <source>
        <dbReference type="ARBA" id="ARBA00022516"/>
    </source>
</evidence>
<keyword evidence="6 7" id="KW-0012">Acyltransferase</keyword>
<dbReference type="GO" id="GO:0006654">
    <property type="term" value="P:phosphatidic acid biosynthetic process"/>
    <property type="evidence" value="ECO:0007669"/>
    <property type="project" value="TreeGrafter"/>
</dbReference>
<organism evidence="9 10">
    <name type="scientific">Clostridium liquoris</name>
    <dbReference type="NCBI Taxonomy" id="1289519"/>
    <lineage>
        <taxon>Bacteria</taxon>
        <taxon>Bacillati</taxon>
        <taxon>Bacillota</taxon>
        <taxon>Clostridia</taxon>
        <taxon>Eubacteriales</taxon>
        <taxon>Clostridiaceae</taxon>
        <taxon>Clostridium</taxon>
    </lineage>
</organism>
<sequence>MKNFLLRFEYAFYMIGSLLRKGKIESIRRKKGDKAAEEYINENLLNWAKFFVDKAGIKINIKGIENLPEESCLYVANHQSLFDIPVLLTAIKKPMGFVAKKELEKFKIISGWMKQIHCVFMDRSNIRESVKSINEGVENLKNGYSMVIFPEGTRSKDGKLGEFKKGSMKLGIKGEVPIVPVTIDGTYKIREGNEKKQVKPGKVNVVIHKPINTKELTKEEQINLAETIKETIGKDLTD</sequence>
<evidence type="ECO:0000256" key="4">
    <source>
        <dbReference type="ARBA" id="ARBA00022679"/>
    </source>
</evidence>
<dbReference type="PANTHER" id="PTHR10434">
    <property type="entry name" value="1-ACYL-SN-GLYCEROL-3-PHOSPHATE ACYLTRANSFERASE"/>
    <property type="match status" value="1"/>
</dbReference>
<accession>A0A2T0B2H2</accession>
<comment type="similarity">
    <text evidence="2 7">Belongs to the 1-acyl-sn-glycerol-3-phosphate acyltransferase family.</text>
</comment>
<proteinExistence type="inferred from homology"/>
<reference evidence="9 10" key="1">
    <citation type="submission" date="2018-03" db="EMBL/GenBank/DDBJ databases">
        <title>Genome sequence of Clostridium liquoris DSM 100320.</title>
        <authorList>
            <person name="Poehlein A."/>
            <person name="Daniel R."/>
        </authorList>
    </citation>
    <scope>NUCLEOTIDE SEQUENCE [LARGE SCALE GENOMIC DNA]</scope>
    <source>
        <strain evidence="9 10">DSM 100320</strain>
    </source>
</reference>
<keyword evidence="3 7" id="KW-0444">Lipid biosynthesis</keyword>
<dbReference type="Proteomes" id="UP000239706">
    <property type="component" value="Unassembled WGS sequence"/>
</dbReference>
<dbReference type="CDD" id="cd07989">
    <property type="entry name" value="LPLAT_AGPAT-like"/>
    <property type="match status" value="1"/>
</dbReference>
<evidence type="ECO:0000313" key="9">
    <source>
        <dbReference type="EMBL" id="PRR78013.1"/>
    </source>
</evidence>
<comment type="domain">
    <text evidence="7">The HXXXXD motif is essential for acyltransferase activity and may constitute the binding site for the phosphate moiety of the glycerol-3-phosphate.</text>
</comment>
<dbReference type="SUPFAM" id="SSF69593">
    <property type="entry name" value="Glycerol-3-phosphate (1)-acyltransferase"/>
    <property type="match status" value="1"/>
</dbReference>
<feature type="domain" description="Phospholipid/glycerol acyltransferase" evidence="8">
    <location>
        <begin position="72"/>
        <end position="186"/>
    </location>
</feature>
<comment type="pathway">
    <text evidence="1">Lipid metabolism.</text>
</comment>
<name>A0A2T0B2H2_9CLOT</name>
<dbReference type="EMBL" id="PVXO01000053">
    <property type="protein sequence ID" value="PRR78013.1"/>
    <property type="molecule type" value="Genomic_DNA"/>
</dbReference>
<dbReference type="NCBIfam" id="TIGR00530">
    <property type="entry name" value="AGP_acyltrn"/>
    <property type="match status" value="1"/>
</dbReference>
<gene>
    <name evidence="9" type="primary">plsC_2</name>
    <name evidence="9" type="ORF">CLLI_20200</name>
</gene>
<dbReference type="PANTHER" id="PTHR10434:SF64">
    <property type="entry name" value="1-ACYL-SN-GLYCEROL-3-PHOSPHATE ACYLTRANSFERASE-RELATED"/>
    <property type="match status" value="1"/>
</dbReference>